<feature type="compositionally biased region" description="Pro residues" evidence="1">
    <location>
        <begin position="33"/>
        <end position="42"/>
    </location>
</feature>
<accession>A0A286EA46</accession>
<feature type="region of interest" description="Disordered" evidence="1">
    <location>
        <begin position="1"/>
        <end position="77"/>
    </location>
</feature>
<proteinExistence type="predicted"/>
<name>A0A286EA46_9ACTN</name>
<dbReference type="Proteomes" id="UP000219072">
    <property type="component" value="Unassembled WGS sequence"/>
</dbReference>
<sequence length="259" mass="27997">MNSRCATGGATGLRHTSLKWGNRRPPHTGHPPAARPPPPPRRTPPEPGKHGDDRPAASRERCGKHRTIPVGQGILIGTPGTAMKHSIKRCYRALRVARPTRHGLGGARLQAIEPRSRVTALCPPFHGLCGLVGPTQKVKGTTLHADRLTAWANRARPAESHARDPAPVSTVSAWALPAPGTPPVVMVRRLPGHYRRVDHASGRAEYDPGHAGTNSGSRRDLERSERCAFTHPRRNCSVTRTCRRASDDTGMTCHARSAA</sequence>
<keyword evidence="3" id="KW-1185">Reference proteome</keyword>
<evidence type="ECO:0000313" key="2">
    <source>
        <dbReference type="EMBL" id="SOD67791.1"/>
    </source>
</evidence>
<evidence type="ECO:0000256" key="1">
    <source>
        <dbReference type="SAM" id="MobiDB-lite"/>
    </source>
</evidence>
<feature type="compositionally biased region" description="Basic and acidic residues" evidence="1">
    <location>
        <begin position="217"/>
        <end position="226"/>
    </location>
</feature>
<organism evidence="2 3">
    <name type="scientific">Streptomyces zhaozhouensis</name>
    <dbReference type="NCBI Taxonomy" id="1300267"/>
    <lineage>
        <taxon>Bacteria</taxon>
        <taxon>Bacillati</taxon>
        <taxon>Actinomycetota</taxon>
        <taxon>Actinomycetes</taxon>
        <taxon>Kitasatosporales</taxon>
        <taxon>Streptomycetaceae</taxon>
        <taxon>Streptomyces</taxon>
    </lineage>
</organism>
<feature type="region of interest" description="Disordered" evidence="1">
    <location>
        <begin position="199"/>
        <end position="226"/>
    </location>
</feature>
<evidence type="ECO:0000313" key="3">
    <source>
        <dbReference type="Proteomes" id="UP000219072"/>
    </source>
</evidence>
<gene>
    <name evidence="2" type="ORF">SAMN06297387_1349</name>
</gene>
<protein>
    <submittedName>
        <fullName evidence="2">Uncharacterized protein</fullName>
    </submittedName>
</protein>
<dbReference type="AlphaFoldDB" id="A0A286EA46"/>
<reference evidence="2 3" key="1">
    <citation type="submission" date="2017-09" db="EMBL/GenBank/DDBJ databases">
        <authorList>
            <person name="Ehlers B."/>
            <person name="Leendertz F.H."/>
        </authorList>
    </citation>
    <scope>NUCLEOTIDE SEQUENCE [LARGE SCALE GENOMIC DNA]</scope>
    <source>
        <strain evidence="2 3">CGMCC 4.7095</strain>
    </source>
</reference>
<feature type="compositionally biased region" description="Basic and acidic residues" evidence="1">
    <location>
        <begin position="43"/>
        <end position="61"/>
    </location>
</feature>
<dbReference type="EMBL" id="OCNE01000034">
    <property type="protein sequence ID" value="SOD67791.1"/>
    <property type="molecule type" value="Genomic_DNA"/>
</dbReference>
<feature type="compositionally biased region" description="Basic and acidic residues" evidence="1">
    <location>
        <begin position="199"/>
        <end position="208"/>
    </location>
</feature>